<protein>
    <submittedName>
        <fullName evidence="2">Uncharacterized protein</fullName>
    </submittedName>
</protein>
<dbReference type="EMBL" id="FNTV01000001">
    <property type="protein sequence ID" value="SED88726.1"/>
    <property type="molecule type" value="Genomic_DNA"/>
</dbReference>
<accession>A0A1H5ECG0</accession>
<keyword evidence="1" id="KW-0812">Transmembrane</keyword>
<evidence type="ECO:0000256" key="1">
    <source>
        <dbReference type="SAM" id="Phobius"/>
    </source>
</evidence>
<sequence>MGDTKPEPKKKGIFRYRNIMLVLIAFIVVGSIATPILEGQREEKAEAASSAAPIEYGKVDDITAAKVRQACEDRINELHTQGQLQVDRMFWSGSVNKVDALKGKISYNIDFTIENADGTTIDKTCYVINDFSSVEVKRKTS</sequence>
<evidence type="ECO:0000313" key="2">
    <source>
        <dbReference type="EMBL" id="SED88726.1"/>
    </source>
</evidence>
<proteinExistence type="predicted"/>
<feature type="transmembrane region" description="Helical" evidence="1">
    <location>
        <begin position="19"/>
        <end position="37"/>
    </location>
</feature>
<organism evidence="2 3">
    <name type="scientific">Arthrobacter alpinus</name>
    <dbReference type="NCBI Taxonomy" id="656366"/>
    <lineage>
        <taxon>Bacteria</taxon>
        <taxon>Bacillati</taxon>
        <taxon>Actinomycetota</taxon>
        <taxon>Actinomycetes</taxon>
        <taxon>Micrococcales</taxon>
        <taxon>Micrococcaceae</taxon>
        <taxon>Arthrobacter</taxon>
    </lineage>
</organism>
<dbReference type="Proteomes" id="UP000182725">
    <property type="component" value="Unassembled WGS sequence"/>
</dbReference>
<name>A0A1H5ECG0_9MICC</name>
<reference evidence="2 3" key="1">
    <citation type="submission" date="2016-10" db="EMBL/GenBank/DDBJ databases">
        <authorList>
            <person name="de Groot N.N."/>
        </authorList>
    </citation>
    <scope>NUCLEOTIDE SEQUENCE [LARGE SCALE GENOMIC DNA]</scope>
    <source>
        <strain evidence="2 3">DSM 22274</strain>
    </source>
</reference>
<keyword evidence="1" id="KW-0472">Membrane</keyword>
<dbReference type="RefSeq" id="WP_074709752.1">
    <property type="nucleotide sequence ID" value="NZ_FNTV01000001.1"/>
</dbReference>
<gene>
    <name evidence="2" type="ORF">SAMN04489740_0207</name>
</gene>
<evidence type="ECO:0000313" key="3">
    <source>
        <dbReference type="Proteomes" id="UP000182725"/>
    </source>
</evidence>
<keyword evidence="1" id="KW-1133">Transmembrane helix</keyword>
<dbReference type="AlphaFoldDB" id="A0A1H5ECG0"/>